<dbReference type="OrthoDB" id="1704638at2759"/>
<dbReference type="PANTHER" id="PTHR46033:SF8">
    <property type="entry name" value="PROTEIN MAINTENANCE OF MERISTEMS-LIKE"/>
    <property type="match status" value="1"/>
</dbReference>
<sequence>MAKKKTLAKHPRAEIPSPPSPIDTSEPRVEPTVEIHHGEVGSNHPDQVEPSMHGDYEEAAPSGMEIAMQAPQLAKYRPNIRMGREKRSKRFHDPAASSSTAAVRDSELDADEAQVDPLGDEAPLPDVRARQSRRGRKRNDEGDEVLDSGGEPARIEESSDEEVIGWREVPEEYRDLPDTPLLSGLSSHLSVYARPNPGEPSIYSGFRGAWQKAYDLYSTASEDIRDQLSAFGFGYFITIRPFRSDRKWMLALCERWFDKTNTFHFPCCEMGITPTDFVMLTGIRFGGTPLRLRRTSKARILDLMGIPLKDRIALDKRIFDRGLKVRVVWLKESLMDAHLDLLSVDEPEFPFVIRRLLLYIFGQCFFPEDRSSVDGRYLQWMDPLDEIGAYDWGSTIYAIILRGLRRVTRLRRHSCRFFSPLLELWAREYLAPFRPHITGPAIRSYYPRSHRWELPSAETKKHLLHKAREELDHLDLSGTEGRLHVPVDPPSPMALRLSVRKCVRQMRQKGLPASDFLVLGKDYASWYKEMSIGYLLKPIAVRVGATDIGGKAVEAFRTGHQLRSIMASCSICHGASSAVPSFVGRTDLGADVSGPSSSSLPARGGSPDDADEDMESYEGEDFDEGDEDDGDSDGSEDGDDGDDDED</sequence>
<keyword evidence="4" id="KW-1185">Reference proteome</keyword>
<dbReference type="Proteomes" id="UP000655225">
    <property type="component" value="Unassembled WGS sequence"/>
</dbReference>
<evidence type="ECO:0000259" key="2">
    <source>
        <dbReference type="Pfam" id="PF10536"/>
    </source>
</evidence>
<dbReference type="AlphaFoldDB" id="A0A834Z7I2"/>
<dbReference type="InterPro" id="IPR019557">
    <property type="entry name" value="AminoTfrase-like_pln_mobile"/>
</dbReference>
<dbReference type="OMA" id="SICHGAS"/>
<dbReference type="PANTHER" id="PTHR46033">
    <property type="entry name" value="PROTEIN MAIN-LIKE 2"/>
    <property type="match status" value="1"/>
</dbReference>
<feature type="compositionally biased region" description="Acidic residues" evidence="1">
    <location>
        <begin position="608"/>
        <end position="646"/>
    </location>
</feature>
<gene>
    <name evidence="3" type="ORF">HHK36_013344</name>
</gene>
<feature type="domain" description="Aminotransferase-like plant mobile" evidence="2">
    <location>
        <begin position="232"/>
        <end position="475"/>
    </location>
</feature>
<comment type="caution">
    <text evidence="3">The sequence shown here is derived from an EMBL/GenBank/DDBJ whole genome shotgun (WGS) entry which is preliminary data.</text>
</comment>
<evidence type="ECO:0000313" key="3">
    <source>
        <dbReference type="EMBL" id="KAF8402389.1"/>
    </source>
</evidence>
<name>A0A834Z7I2_TETSI</name>
<accession>A0A834Z7I2</accession>
<feature type="region of interest" description="Disordered" evidence="1">
    <location>
        <begin position="590"/>
        <end position="646"/>
    </location>
</feature>
<reference evidence="3 4" key="1">
    <citation type="submission" date="2020-04" db="EMBL/GenBank/DDBJ databases">
        <title>Plant Genome Project.</title>
        <authorList>
            <person name="Zhang R.-G."/>
        </authorList>
    </citation>
    <scope>NUCLEOTIDE SEQUENCE [LARGE SCALE GENOMIC DNA]</scope>
    <source>
        <strain evidence="3">YNK0</strain>
        <tissue evidence="3">Leaf</tissue>
    </source>
</reference>
<dbReference type="GO" id="GO:0010073">
    <property type="term" value="P:meristem maintenance"/>
    <property type="evidence" value="ECO:0007669"/>
    <property type="project" value="InterPro"/>
</dbReference>
<protein>
    <recommendedName>
        <fullName evidence="2">Aminotransferase-like plant mobile domain-containing protein</fullName>
    </recommendedName>
</protein>
<dbReference type="EMBL" id="JABCRI010000008">
    <property type="protein sequence ID" value="KAF8402389.1"/>
    <property type="molecule type" value="Genomic_DNA"/>
</dbReference>
<feature type="compositionally biased region" description="Basic residues" evidence="1">
    <location>
        <begin position="1"/>
        <end position="10"/>
    </location>
</feature>
<feature type="compositionally biased region" description="Basic and acidic residues" evidence="1">
    <location>
        <begin position="25"/>
        <end position="39"/>
    </location>
</feature>
<evidence type="ECO:0000256" key="1">
    <source>
        <dbReference type="SAM" id="MobiDB-lite"/>
    </source>
</evidence>
<dbReference type="InterPro" id="IPR044824">
    <property type="entry name" value="MAIN-like"/>
</dbReference>
<proteinExistence type="predicted"/>
<feature type="region of interest" description="Disordered" evidence="1">
    <location>
        <begin position="1"/>
        <end position="161"/>
    </location>
</feature>
<organism evidence="3 4">
    <name type="scientific">Tetracentron sinense</name>
    <name type="common">Spur-leaf</name>
    <dbReference type="NCBI Taxonomy" id="13715"/>
    <lineage>
        <taxon>Eukaryota</taxon>
        <taxon>Viridiplantae</taxon>
        <taxon>Streptophyta</taxon>
        <taxon>Embryophyta</taxon>
        <taxon>Tracheophyta</taxon>
        <taxon>Spermatophyta</taxon>
        <taxon>Magnoliopsida</taxon>
        <taxon>Trochodendrales</taxon>
        <taxon>Trochodendraceae</taxon>
        <taxon>Tetracentron</taxon>
    </lineage>
</organism>
<dbReference type="Pfam" id="PF10536">
    <property type="entry name" value="PMD"/>
    <property type="match status" value="1"/>
</dbReference>
<evidence type="ECO:0000313" key="4">
    <source>
        <dbReference type="Proteomes" id="UP000655225"/>
    </source>
</evidence>